<sequence>MAVQDSSVPARPCSFSRFVIPLRFPKYQGEEAASGRCEVTVMDPQEGQRRGSGVRVAQRRDWGGGRGWDGVGEGFEMGGAGQGLGQGEGGGEGTGRGQQLLPPPRRRRDADGLELAPLPQRALAPPALIT</sequence>
<evidence type="ECO:0000256" key="1">
    <source>
        <dbReference type="SAM" id="MobiDB-lite"/>
    </source>
</evidence>
<dbReference type="EMBL" id="JARAKH010000002">
    <property type="protein sequence ID" value="KAK8406813.1"/>
    <property type="molecule type" value="Genomic_DNA"/>
</dbReference>
<keyword evidence="3" id="KW-1185">Reference proteome</keyword>
<dbReference type="AlphaFoldDB" id="A0AAW0V394"/>
<accession>A0AAW0V394</accession>
<name>A0AAW0V394_SCYPA</name>
<protein>
    <submittedName>
        <fullName evidence="2">Uncharacterized protein</fullName>
    </submittedName>
</protein>
<proteinExistence type="predicted"/>
<gene>
    <name evidence="2" type="ORF">O3P69_007399</name>
</gene>
<evidence type="ECO:0000313" key="2">
    <source>
        <dbReference type="EMBL" id="KAK8406813.1"/>
    </source>
</evidence>
<reference evidence="2 3" key="1">
    <citation type="submission" date="2023-03" db="EMBL/GenBank/DDBJ databases">
        <title>High-quality genome of Scylla paramamosain provides insights in environmental adaptation.</title>
        <authorList>
            <person name="Zhang L."/>
        </authorList>
    </citation>
    <scope>NUCLEOTIDE SEQUENCE [LARGE SCALE GENOMIC DNA]</scope>
    <source>
        <strain evidence="2">LZ_2023a</strain>
        <tissue evidence="2">Muscle</tissue>
    </source>
</reference>
<feature type="compositionally biased region" description="Gly residues" evidence="1">
    <location>
        <begin position="64"/>
        <end position="96"/>
    </location>
</feature>
<evidence type="ECO:0000313" key="3">
    <source>
        <dbReference type="Proteomes" id="UP001487740"/>
    </source>
</evidence>
<feature type="compositionally biased region" description="Low complexity" evidence="1">
    <location>
        <begin position="115"/>
        <end position="130"/>
    </location>
</feature>
<comment type="caution">
    <text evidence="2">The sequence shown here is derived from an EMBL/GenBank/DDBJ whole genome shotgun (WGS) entry which is preliminary data.</text>
</comment>
<dbReference type="Proteomes" id="UP001487740">
    <property type="component" value="Unassembled WGS sequence"/>
</dbReference>
<feature type="region of interest" description="Disordered" evidence="1">
    <location>
        <begin position="43"/>
        <end position="130"/>
    </location>
</feature>
<organism evidence="2 3">
    <name type="scientific">Scylla paramamosain</name>
    <name type="common">Mud crab</name>
    <dbReference type="NCBI Taxonomy" id="85552"/>
    <lineage>
        <taxon>Eukaryota</taxon>
        <taxon>Metazoa</taxon>
        <taxon>Ecdysozoa</taxon>
        <taxon>Arthropoda</taxon>
        <taxon>Crustacea</taxon>
        <taxon>Multicrustacea</taxon>
        <taxon>Malacostraca</taxon>
        <taxon>Eumalacostraca</taxon>
        <taxon>Eucarida</taxon>
        <taxon>Decapoda</taxon>
        <taxon>Pleocyemata</taxon>
        <taxon>Brachyura</taxon>
        <taxon>Eubrachyura</taxon>
        <taxon>Portunoidea</taxon>
        <taxon>Portunidae</taxon>
        <taxon>Portuninae</taxon>
        <taxon>Scylla</taxon>
    </lineage>
</organism>